<dbReference type="EMBL" id="CP089984">
    <property type="protein sequence ID" value="WXB19997.1"/>
    <property type="molecule type" value="Genomic_DNA"/>
</dbReference>
<dbReference type="RefSeq" id="WP_394829597.1">
    <property type="nucleotide sequence ID" value="NZ_CP089984.1"/>
</dbReference>
<protein>
    <submittedName>
        <fullName evidence="2">Uncharacterized protein</fullName>
    </submittedName>
</protein>
<evidence type="ECO:0000256" key="1">
    <source>
        <dbReference type="SAM" id="MobiDB-lite"/>
    </source>
</evidence>
<accession>A0ABZ2MBU3</accession>
<name>A0ABZ2MBU3_9BACT</name>
<proteinExistence type="predicted"/>
<feature type="compositionally biased region" description="Low complexity" evidence="1">
    <location>
        <begin position="30"/>
        <end position="49"/>
    </location>
</feature>
<gene>
    <name evidence="2" type="ORF">LZC94_22580</name>
</gene>
<reference evidence="2 3" key="1">
    <citation type="submission" date="2021-12" db="EMBL/GenBank/DDBJ databases">
        <title>Discovery of the Pendulisporaceae a myxobacterial family with distinct sporulation behavior and unique specialized metabolism.</title>
        <authorList>
            <person name="Garcia R."/>
            <person name="Popoff A."/>
            <person name="Bader C.D."/>
            <person name="Loehr J."/>
            <person name="Walesch S."/>
            <person name="Walt C."/>
            <person name="Boldt J."/>
            <person name="Bunk B."/>
            <person name="Haeckl F.J.F.P.J."/>
            <person name="Gunesch A.P."/>
            <person name="Birkelbach J."/>
            <person name="Nuebel U."/>
            <person name="Pietschmann T."/>
            <person name="Bach T."/>
            <person name="Mueller R."/>
        </authorList>
    </citation>
    <scope>NUCLEOTIDE SEQUENCE [LARGE SCALE GENOMIC DNA]</scope>
    <source>
        <strain evidence="2 3">MSr11954</strain>
    </source>
</reference>
<dbReference type="Proteomes" id="UP001370348">
    <property type="component" value="Chromosome"/>
</dbReference>
<feature type="region of interest" description="Disordered" evidence="1">
    <location>
        <begin position="23"/>
        <end position="49"/>
    </location>
</feature>
<evidence type="ECO:0000313" key="3">
    <source>
        <dbReference type="Proteomes" id="UP001370348"/>
    </source>
</evidence>
<keyword evidence="3" id="KW-1185">Reference proteome</keyword>
<organism evidence="2 3">
    <name type="scientific">Pendulispora albinea</name>
    <dbReference type="NCBI Taxonomy" id="2741071"/>
    <lineage>
        <taxon>Bacteria</taxon>
        <taxon>Pseudomonadati</taxon>
        <taxon>Myxococcota</taxon>
        <taxon>Myxococcia</taxon>
        <taxon>Myxococcales</taxon>
        <taxon>Sorangiineae</taxon>
        <taxon>Pendulisporaceae</taxon>
        <taxon>Pendulispora</taxon>
    </lineage>
</organism>
<sequence length="49" mass="5106">MVTSSKNVTFDVLAPGLAELAIPEGPSDFGVRSSGTSGATRGRSNWPKR</sequence>
<evidence type="ECO:0000313" key="2">
    <source>
        <dbReference type="EMBL" id="WXB19997.1"/>
    </source>
</evidence>